<accession>A0A8J4EGQ6</accession>
<feature type="domain" description="Ferric siderophore reductase C-terminal" evidence="1">
    <location>
        <begin position="219"/>
        <end position="237"/>
    </location>
</feature>
<evidence type="ECO:0000259" key="1">
    <source>
        <dbReference type="Pfam" id="PF11575"/>
    </source>
</evidence>
<gene>
    <name evidence="2" type="ORF">Voc01_088930</name>
</gene>
<dbReference type="InterPro" id="IPR024726">
    <property type="entry name" value="FhuF_C"/>
</dbReference>
<organism evidence="2 3">
    <name type="scientific">Virgisporangium ochraceum</name>
    <dbReference type="NCBI Taxonomy" id="65505"/>
    <lineage>
        <taxon>Bacteria</taxon>
        <taxon>Bacillati</taxon>
        <taxon>Actinomycetota</taxon>
        <taxon>Actinomycetes</taxon>
        <taxon>Micromonosporales</taxon>
        <taxon>Micromonosporaceae</taxon>
        <taxon>Virgisporangium</taxon>
    </lineage>
</organism>
<sequence>MESRVSAALAAAGAVGPYFAWDEVRSPAGWQPFADLADPDVLAGRVAVTRAALVGRSGPVPERVAASILSLGMMSRLVSAPLAAVALAEVLPVPRPDGTWWRAVAGGPLPVGWSAVDAVDTRALDDAAVAAAFTEAVVDGLVGPVLAAFRDRFRLSPKVLTGNVASALGGAVTMLSGTRPARADRAGRVVERLLARAPLAGAASVRRSGPARWVLERHNCCLYYRIPGGGYCGDCVLLRRGNVGGSR</sequence>
<reference evidence="2" key="1">
    <citation type="submission" date="2021-01" db="EMBL/GenBank/DDBJ databases">
        <title>Whole genome shotgun sequence of Virgisporangium ochraceum NBRC 16418.</title>
        <authorList>
            <person name="Komaki H."/>
            <person name="Tamura T."/>
        </authorList>
    </citation>
    <scope>NUCLEOTIDE SEQUENCE</scope>
    <source>
        <strain evidence="2">NBRC 16418</strain>
    </source>
</reference>
<name>A0A8J4EGQ6_9ACTN</name>
<evidence type="ECO:0000313" key="2">
    <source>
        <dbReference type="EMBL" id="GIJ73976.1"/>
    </source>
</evidence>
<dbReference type="Pfam" id="PF11575">
    <property type="entry name" value="FhuF_C"/>
    <property type="match status" value="1"/>
</dbReference>
<dbReference type="Proteomes" id="UP000635606">
    <property type="component" value="Unassembled WGS sequence"/>
</dbReference>
<keyword evidence="3" id="KW-1185">Reference proteome</keyword>
<dbReference type="AlphaFoldDB" id="A0A8J4EGQ6"/>
<dbReference type="EMBL" id="BOPH01000128">
    <property type="protein sequence ID" value="GIJ73976.1"/>
    <property type="molecule type" value="Genomic_DNA"/>
</dbReference>
<proteinExistence type="predicted"/>
<evidence type="ECO:0000313" key="3">
    <source>
        <dbReference type="Proteomes" id="UP000635606"/>
    </source>
</evidence>
<comment type="caution">
    <text evidence="2">The sequence shown here is derived from an EMBL/GenBank/DDBJ whole genome shotgun (WGS) entry which is preliminary data.</text>
</comment>
<dbReference type="GO" id="GO:0051537">
    <property type="term" value="F:2 iron, 2 sulfur cluster binding"/>
    <property type="evidence" value="ECO:0007669"/>
    <property type="project" value="InterPro"/>
</dbReference>
<dbReference type="RefSeq" id="WP_203933792.1">
    <property type="nucleotide sequence ID" value="NZ_BOPH01000128.1"/>
</dbReference>
<protein>
    <recommendedName>
        <fullName evidence="1">Ferric siderophore reductase C-terminal domain-containing protein</fullName>
    </recommendedName>
</protein>